<feature type="region of interest" description="Disordered" evidence="1">
    <location>
        <begin position="48"/>
        <end position="67"/>
    </location>
</feature>
<feature type="compositionally biased region" description="Basic and acidic residues" evidence="1">
    <location>
        <begin position="124"/>
        <end position="139"/>
    </location>
</feature>
<organism evidence="2 3">
    <name type="scientific">Staurois parvus</name>
    <dbReference type="NCBI Taxonomy" id="386267"/>
    <lineage>
        <taxon>Eukaryota</taxon>
        <taxon>Metazoa</taxon>
        <taxon>Chordata</taxon>
        <taxon>Craniata</taxon>
        <taxon>Vertebrata</taxon>
        <taxon>Euteleostomi</taxon>
        <taxon>Amphibia</taxon>
        <taxon>Batrachia</taxon>
        <taxon>Anura</taxon>
        <taxon>Neobatrachia</taxon>
        <taxon>Ranoidea</taxon>
        <taxon>Ranidae</taxon>
        <taxon>Staurois</taxon>
    </lineage>
</organism>
<keyword evidence="3" id="KW-1185">Reference proteome</keyword>
<gene>
    <name evidence="2" type="ORF">SPARVUS_LOCUS4550859</name>
</gene>
<feature type="region of interest" description="Disordered" evidence="1">
    <location>
        <begin position="79"/>
        <end position="101"/>
    </location>
</feature>
<feature type="non-terminal residue" evidence="2">
    <location>
        <position position="1"/>
    </location>
</feature>
<dbReference type="Proteomes" id="UP001162483">
    <property type="component" value="Unassembled WGS sequence"/>
</dbReference>
<evidence type="ECO:0000313" key="3">
    <source>
        <dbReference type="Proteomes" id="UP001162483"/>
    </source>
</evidence>
<evidence type="ECO:0000313" key="2">
    <source>
        <dbReference type="EMBL" id="CAI9556458.1"/>
    </source>
</evidence>
<accession>A0ABN9CA09</accession>
<dbReference type="PANTHER" id="PTHR28616:SF1">
    <property type="entry name" value="COILED-COIL DOMAIN-CONTAINING PROTEIN 125"/>
    <property type="match status" value="1"/>
</dbReference>
<evidence type="ECO:0000256" key="1">
    <source>
        <dbReference type="SAM" id="MobiDB-lite"/>
    </source>
</evidence>
<comment type="caution">
    <text evidence="2">The sequence shown here is derived from an EMBL/GenBank/DDBJ whole genome shotgun (WGS) entry which is preliminary data.</text>
</comment>
<name>A0ABN9CA09_9NEOB</name>
<dbReference type="InterPro" id="IPR034608">
    <property type="entry name" value="CCDC125"/>
</dbReference>
<proteinExistence type="predicted"/>
<feature type="region of interest" description="Disordered" evidence="1">
    <location>
        <begin position="114"/>
        <end position="139"/>
    </location>
</feature>
<dbReference type="PANTHER" id="PTHR28616">
    <property type="entry name" value="COILED-COIL DOMAIN-CONTAINING PROTEIN 125"/>
    <property type="match status" value="1"/>
</dbReference>
<sequence length="139" mass="15826">SIDSANLDAADDPQEVLTVLVDLLNDKEEALAHQRKVSYMLARTIEDKVESSRNHKRSSRKETAAVGDHHCCIDLKENVPCPVETDPTTDESHSMKQDLLRSLETSYSLQLKDVYPQRKYKNRTSPDQEAQLKEEESQT</sequence>
<reference evidence="2" key="1">
    <citation type="submission" date="2023-05" db="EMBL/GenBank/DDBJ databases">
        <authorList>
            <person name="Stuckert A."/>
        </authorList>
    </citation>
    <scope>NUCLEOTIDE SEQUENCE</scope>
</reference>
<feature type="compositionally biased region" description="Basic and acidic residues" evidence="1">
    <location>
        <begin position="90"/>
        <end position="101"/>
    </location>
</feature>
<dbReference type="EMBL" id="CATNWA010008561">
    <property type="protein sequence ID" value="CAI9556458.1"/>
    <property type="molecule type" value="Genomic_DNA"/>
</dbReference>
<protein>
    <submittedName>
        <fullName evidence="2">Uncharacterized protein</fullName>
    </submittedName>
</protein>